<evidence type="ECO:0000256" key="4">
    <source>
        <dbReference type="SAM" id="MobiDB-lite"/>
    </source>
</evidence>
<keyword evidence="7" id="KW-1185">Reference proteome</keyword>
<feature type="transmembrane region" description="Helical" evidence="5">
    <location>
        <begin position="31"/>
        <end position="50"/>
    </location>
</feature>
<proteinExistence type="predicted"/>
<gene>
    <name evidence="6" type="ORF">PSNMU_V1.4_AUG-EV-PASAV3_0014640</name>
</gene>
<dbReference type="EMBL" id="CAACVS010000037">
    <property type="protein sequence ID" value="VEU34736.1"/>
    <property type="molecule type" value="Genomic_DNA"/>
</dbReference>
<feature type="compositionally biased region" description="Low complexity" evidence="4">
    <location>
        <begin position="310"/>
        <end position="323"/>
    </location>
</feature>
<dbReference type="AlphaFoldDB" id="A0A448YY93"/>
<dbReference type="Proteomes" id="UP000291116">
    <property type="component" value="Unassembled WGS sequence"/>
</dbReference>
<keyword evidence="2" id="KW-0150">Chloroplast</keyword>
<accession>A0A448YY93</accession>
<feature type="compositionally biased region" description="Low complexity" evidence="4">
    <location>
        <begin position="1"/>
        <end position="21"/>
    </location>
</feature>
<keyword evidence="5" id="KW-1133">Transmembrane helix</keyword>
<dbReference type="PANTHER" id="PTHR33926:SF4">
    <property type="entry name" value="PROTEIN TIC 22, CHLOROPLASTIC"/>
    <property type="match status" value="1"/>
</dbReference>
<dbReference type="OrthoDB" id="196308at2759"/>
<organism evidence="6 7">
    <name type="scientific">Pseudo-nitzschia multistriata</name>
    <dbReference type="NCBI Taxonomy" id="183589"/>
    <lineage>
        <taxon>Eukaryota</taxon>
        <taxon>Sar</taxon>
        <taxon>Stramenopiles</taxon>
        <taxon>Ochrophyta</taxon>
        <taxon>Bacillariophyta</taxon>
        <taxon>Bacillariophyceae</taxon>
        <taxon>Bacillariophycidae</taxon>
        <taxon>Bacillariales</taxon>
        <taxon>Bacillariaceae</taxon>
        <taxon>Pseudo-nitzschia</taxon>
    </lineage>
</organism>
<dbReference type="GO" id="GO:0009507">
    <property type="term" value="C:chloroplast"/>
    <property type="evidence" value="ECO:0007669"/>
    <property type="project" value="UniProtKB-SubCell"/>
</dbReference>
<keyword evidence="5" id="KW-0472">Membrane</keyword>
<evidence type="ECO:0000256" key="2">
    <source>
        <dbReference type="ARBA" id="ARBA00022528"/>
    </source>
</evidence>
<protein>
    <submittedName>
        <fullName evidence="6">Uncharacterized protein</fullName>
    </submittedName>
</protein>
<evidence type="ECO:0000313" key="6">
    <source>
        <dbReference type="EMBL" id="VEU34736.1"/>
    </source>
</evidence>
<evidence type="ECO:0000256" key="5">
    <source>
        <dbReference type="SAM" id="Phobius"/>
    </source>
</evidence>
<dbReference type="GO" id="GO:0015031">
    <property type="term" value="P:protein transport"/>
    <property type="evidence" value="ECO:0007669"/>
    <property type="project" value="InterPro"/>
</dbReference>
<evidence type="ECO:0000256" key="1">
    <source>
        <dbReference type="ARBA" id="ARBA00004229"/>
    </source>
</evidence>
<dbReference type="Pfam" id="PF04278">
    <property type="entry name" value="Tic22"/>
    <property type="match status" value="1"/>
</dbReference>
<feature type="region of interest" description="Disordered" evidence="4">
    <location>
        <begin position="296"/>
        <end position="362"/>
    </location>
</feature>
<reference evidence="6 7" key="1">
    <citation type="submission" date="2019-01" db="EMBL/GenBank/DDBJ databases">
        <authorList>
            <person name="Ferrante I. M."/>
        </authorList>
    </citation>
    <scope>NUCLEOTIDE SEQUENCE [LARGE SCALE GENOMIC DNA]</scope>
    <source>
        <strain evidence="6 7">B856</strain>
    </source>
</reference>
<keyword evidence="5" id="KW-0812">Transmembrane</keyword>
<dbReference type="PANTHER" id="PTHR33926">
    <property type="entry name" value="PROTEIN TIC 22, CHLOROPLASTIC"/>
    <property type="match status" value="1"/>
</dbReference>
<evidence type="ECO:0000313" key="7">
    <source>
        <dbReference type="Proteomes" id="UP000291116"/>
    </source>
</evidence>
<keyword evidence="3" id="KW-0934">Plastid</keyword>
<comment type="subcellular location">
    <subcellularLocation>
        <location evidence="1">Plastid</location>
        <location evidence="1">Chloroplast</location>
    </subcellularLocation>
</comment>
<sequence>MAAMQRMCQQRKQQQQQQQQQPVRTTKGTPFLGRSVLGSTFFMAVVFVVSRTVPTALGFSSRAPQLCPRCAATALHATAGARYPPMSRDEVQAALDAVPVFAVTEPNQEGLVLLKEKGNPRDIAYFFFSPQAANTVFSPLRKKENESSGAGEWSVSAYPLGLVWFELINEPEEGVEYRLLPEPEDLIGAQNLLQQQQKQSNKVDPRLKDLFQSPFNEVPVFVDQLLRVTSQEGDDQRERVPLYLGLRDLMDAVNQATKATSGEYQAAITGVNLRDLIDEMMSETGNDYRRAIFVPPSAKPEAGEPEGKEAAPPAAASSSSPESGMDDDLDDFQKIVEGGRPSFKATNDGPINTPTASDDLWA</sequence>
<dbReference type="Gene3D" id="3.40.1350.100">
    <property type="match status" value="1"/>
</dbReference>
<evidence type="ECO:0000256" key="3">
    <source>
        <dbReference type="ARBA" id="ARBA00022640"/>
    </source>
</evidence>
<dbReference type="InterPro" id="IPR007378">
    <property type="entry name" value="Tic22-like"/>
</dbReference>
<name>A0A448YY93_9STRA</name>
<feature type="region of interest" description="Disordered" evidence="4">
    <location>
        <begin position="1"/>
        <end position="29"/>
    </location>
</feature>